<dbReference type="KEGG" id="sgrg:L0C25_12840"/>
<reference evidence="2" key="1">
    <citation type="submission" date="2022-01" db="EMBL/GenBank/DDBJ databases">
        <title>Nocardioidaceae gen. sp. A5X3R13.</title>
        <authorList>
            <person name="Lopez Marin M.A."/>
            <person name="Uhlik O."/>
        </authorList>
    </citation>
    <scope>NUCLEOTIDE SEQUENCE</scope>
    <source>
        <strain evidence="2">A5X3R13</strain>
    </source>
</reference>
<sequence length="81" mass="8927">MQEREASRPDTERLAQQRHTRDVDVSVDDRPRAPRLLGCPCGCLRGVGCITAAPLPDGRAWPDRAWVEYGTAWIVALKAAA</sequence>
<accession>A0AA46TF63</accession>
<dbReference type="AlphaFoldDB" id="A0AA46TF63"/>
<keyword evidence="3" id="KW-1185">Reference proteome</keyword>
<dbReference type="EMBL" id="CP094970">
    <property type="protein sequence ID" value="UYM03443.1"/>
    <property type="molecule type" value="Genomic_DNA"/>
</dbReference>
<organism evidence="2 3">
    <name type="scientific">Solicola gregarius</name>
    <dbReference type="NCBI Taxonomy" id="2908642"/>
    <lineage>
        <taxon>Bacteria</taxon>
        <taxon>Bacillati</taxon>
        <taxon>Actinomycetota</taxon>
        <taxon>Actinomycetes</taxon>
        <taxon>Propionibacteriales</taxon>
        <taxon>Nocardioidaceae</taxon>
        <taxon>Solicola</taxon>
    </lineage>
</organism>
<protein>
    <submittedName>
        <fullName evidence="2">Uncharacterized protein</fullName>
    </submittedName>
</protein>
<dbReference type="Proteomes" id="UP001164390">
    <property type="component" value="Chromosome"/>
</dbReference>
<dbReference type="RefSeq" id="WP_271632051.1">
    <property type="nucleotide sequence ID" value="NZ_CP094970.1"/>
</dbReference>
<name>A0AA46TF63_9ACTN</name>
<evidence type="ECO:0000313" key="3">
    <source>
        <dbReference type="Proteomes" id="UP001164390"/>
    </source>
</evidence>
<proteinExistence type="predicted"/>
<feature type="region of interest" description="Disordered" evidence="1">
    <location>
        <begin position="1"/>
        <end position="27"/>
    </location>
</feature>
<evidence type="ECO:0000313" key="2">
    <source>
        <dbReference type="EMBL" id="UYM03443.1"/>
    </source>
</evidence>
<evidence type="ECO:0000256" key="1">
    <source>
        <dbReference type="SAM" id="MobiDB-lite"/>
    </source>
</evidence>
<gene>
    <name evidence="2" type="ORF">L0C25_12840</name>
</gene>